<protein>
    <submittedName>
        <fullName evidence="1">Uncharacterized protein</fullName>
    </submittedName>
</protein>
<dbReference type="EMBL" id="JANPWB010000010">
    <property type="protein sequence ID" value="KAJ1141038.1"/>
    <property type="molecule type" value="Genomic_DNA"/>
</dbReference>
<evidence type="ECO:0000313" key="1">
    <source>
        <dbReference type="EMBL" id="KAJ1141038.1"/>
    </source>
</evidence>
<keyword evidence="2" id="KW-1185">Reference proteome</keyword>
<dbReference type="Proteomes" id="UP001066276">
    <property type="component" value="Chromosome 6"/>
</dbReference>
<comment type="caution">
    <text evidence="1">The sequence shown here is derived from an EMBL/GenBank/DDBJ whole genome shotgun (WGS) entry which is preliminary data.</text>
</comment>
<proteinExistence type="predicted"/>
<evidence type="ECO:0000313" key="2">
    <source>
        <dbReference type="Proteomes" id="UP001066276"/>
    </source>
</evidence>
<organism evidence="1 2">
    <name type="scientific">Pleurodeles waltl</name>
    <name type="common">Iberian ribbed newt</name>
    <dbReference type="NCBI Taxonomy" id="8319"/>
    <lineage>
        <taxon>Eukaryota</taxon>
        <taxon>Metazoa</taxon>
        <taxon>Chordata</taxon>
        <taxon>Craniata</taxon>
        <taxon>Vertebrata</taxon>
        <taxon>Euteleostomi</taxon>
        <taxon>Amphibia</taxon>
        <taxon>Batrachia</taxon>
        <taxon>Caudata</taxon>
        <taxon>Salamandroidea</taxon>
        <taxon>Salamandridae</taxon>
        <taxon>Pleurodelinae</taxon>
        <taxon>Pleurodeles</taxon>
    </lineage>
</organism>
<gene>
    <name evidence="1" type="ORF">NDU88_007375</name>
</gene>
<reference evidence="1" key="1">
    <citation type="journal article" date="2022" name="bioRxiv">
        <title>Sequencing and chromosome-scale assembly of the giantPleurodeles waltlgenome.</title>
        <authorList>
            <person name="Brown T."/>
            <person name="Elewa A."/>
            <person name="Iarovenko S."/>
            <person name="Subramanian E."/>
            <person name="Araus A.J."/>
            <person name="Petzold A."/>
            <person name="Susuki M."/>
            <person name="Suzuki K.-i.T."/>
            <person name="Hayashi T."/>
            <person name="Toyoda A."/>
            <person name="Oliveira C."/>
            <person name="Osipova E."/>
            <person name="Leigh N.D."/>
            <person name="Simon A."/>
            <person name="Yun M.H."/>
        </authorList>
    </citation>
    <scope>NUCLEOTIDE SEQUENCE</scope>
    <source>
        <strain evidence="1">20211129_DDA</strain>
        <tissue evidence="1">Liver</tissue>
    </source>
</reference>
<dbReference type="AlphaFoldDB" id="A0AAV7QLM4"/>
<name>A0AAV7QLM4_PLEWA</name>
<accession>A0AAV7QLM4</accession>
<sequence length="66" mass="7673">MQRHRLRNCFWPDVKAVSWCHDASREFHGSHHPAYSWEADSSNCPSATRPTYVDQEKLGLWLTSKG</sequence>